<evidence type="ECO:0000259" key="6">
    <source>
        <dbReference type="Pfam" id="PF19278"/>
    </source>
</evidence>
<dbReference type="GO" id="GO:0005829">
    <property type="term" value="C:cytosol"/>
    <property type="evidence" value="ECO:0007669"/>
    <property type="project" value="TreeGrafter"/>
</dbReference>
<dbReference type="InterPro" id="IPR049517">
    <property type="entry name" value="ACX-like_C"/>
</dbReference>
<dbReference type="InterPro" id="IPR003692">
    <property type="entry name" value="Hydantoinase_B"/>
</dbReference>
<accession>A0A8J6NBJ8</accession>
<sequence>MLNASSGIRIAVDRGGTFTDIYAEDPSSDKIYTEKLLSDDPNNYSDAPREGIRRIMERISGQSIAPDTFSSDGIDVIRMGTTVATNALLERTGVPTALLITKGFRDLLFIGDQTRPDLFDLRIKRPDLLYQQVVEVDERIRPFHPSTDDSLDVSQTVNGRSGKKFLILKQPDPGQIRSALQDIYNQGLRSLAVVLIHAYDYYDHELFVGEIAKEIGFQQISLSHQVMPKVKMVARGDTTTVDAYLTPHIQRYLDSFIQGFSNKLSGTRLLFMQSDGGLTAAEKFKGANAILSGPAGGVVGYGLTSFSQTKGRPVIGFDMGGTSTDVSRYDGEFELIQETQTAGVRIQASQMHIKTVAAGGGSRLFFQNNMLQVGPDSAGAHPGPVCYRKNGYLAITDANLILGRLQPDFFPHIFGENEDLPLHLAGARQSMDTLTARINLHMQSQNLPEKSSEELALGFLDVANEEMARPIRELSVMRGYDIKEHILACFGGAGGQHACAVARKLGINTILIHNRAGILSAVGISMAEIVIDRQETASGIIDDQWSTKFIPRLTLLEENARLELLDQPPALTQTCAHYLNLRFSGTDTPLMIQVTSDSDPATLFRDEHLREFGFLLHDRPILVDDVRVRITTNSRRQVTPHNSPQQGQNKSGQNKSLAHQKPDSTVNCYFQNGWQQTPLYRVESLAPDRVITGPAILIQAESTILLEPNCEAILNEQSDILITLRPEDEKQLSGQLDPIQLSIFSNLFMSIAEQMGRTLQKTAISTNIKERLDFSCAIFDQNGGLVANAPHIPVHLGAMGEAVQKQIELRTDDLKPGDVLVSNHPLAGGSHLPDITVITPLWYEERPLFYVASRGHHADIGGISPGSMPPFSKTLSEEGAAILSCKLIADNTFQEQDILSLLTNFADPTHTPPISAARYPADNISDLKAQVAANSTGVRLLQEMIDKYTVKVVGSYMEYIQDNAEQAVRTMLKKLSFDHGVNESTPLSATEHLDDGTAIHLAVTIHPNSGDTTFDFTGSGSQIAANLNAPTSVVRSAILYCLRCLIHEPIPLNQGCLKPIKLITEPGSLLAPGPKAAVVGGNVLTSQRLVDVIFKAFGTAAASQGCTNNLTFGTDRFGYYETIGGGAGAGPDWHGQSGVHTHMTNTRITDPEILERRYPVFLRCFSLREKSGGAGRFSGGNGLIREIEALDHLNFSILSERRVHQPYGLEGGKDGACGRNTLIRNNGKSFKLSGKESLHLKPGDIFRIETPGGGGFGKASSNNPSSQEQDTHHRP</sequence>
<dbReference type="Pfam" id="PF19278">
    <property type="entry name" value="Hydant_A_C"/>
    <property type="match status" value="1"/>
</dbReference>
<feature type="domain" description="Hydantoinase A/oxoprolinase" evidence="3">
    <location>
        <begin position="235"/>
        <end position="532"/>
    </location>
</feature>
<evidence type="ECO:0000256" key="2">
    <source>
        <dbReference type="SAM" id="MobiDB-lite"/>
    </source>
</evidence>
<feature type="domain" description="Hydantoinase/oxoprolinase N-terminal" evidence="5">
    <location>
        <begin position="9"/>
        <end position="216"/>
    </location>
</feature>
<name>A0A8J6NBJ8_9BACT</name>
<dbReference type="AlphaFoldDB" id="A0A8J6NBJ8"/>
<comment type="caution">
    <text evidence="7">The sequence shown here is derived from an EMBL/GenBank/DDBJ whole genome shotgun (WGS) entry which is preliminary data.</text>
</comment>
<feature type="domain" description="Acetophenone carboxylase-like C-terminal" evidence="6">
    <location>
        <begin position="659"/>
        <end position="716"/>
    </location>
</feature>
<feature type="domain" description="Hydantoinase B/oxoprolinase" evidence="4">
    <location>
        <begin position="737"/>
        <end position="1258"/>
    </location>
</feature>
<organism evidence="7 8">
    <name type="scientific">Candidatus Desulfatifera sulfidica</name>
    <dbReference type="NCBI Taxonomy" id="2841691"/>
    <lineage>
        <taxon>Bacteria</taxon>
        <taxon>Pseudomonadati</taxon>
        <taxon>Thermodesulfobacteriota</taxon>
        <taxon>Desulfobulbia</taxon>
        <taxon>Desulfobulbales</taxon>
        <taxon>Desulfobulbaceae</taxon>
        <taxon>Candidatus Desulfatifera</taxon>
    </lineage>
</organism>
<gene>
    <name evidence="7" type="ORF">H8E79_08380</name>
</gene>
<proteinExistence type="inferred from homology"/>
<reference evidence="7 8" key="1">
    <citation type="submission" date="2020-08" db="EMBL/GenBank/DDBJ databases">
        <title>Bridging the membrane lipid divide: bacteria of the FCB group superphylum have the potential to synthesize archaeal ether lipids.</title>
        <authorList>
            <person name="Villanueva L."/>
            <person name="Von Meijenfeldt F.A.B."/>
            <person name="Westbye A.B."/>
            <person name="Yadav S."/>
            <person name="Hopmans E.C."/>
            <person name="Dutilh B.E."/>
            <person name="Sinninghe Damste J.S."/>
        </authorList>
    </citation>
    <scope>NUCLEOTIDE SEQUENCE [LARGE SCALE GENOMIC DNA]</scope>
    <source>
        <strain evidence="7">NIOZ-UU81</strain>
    </source>
</reference>
<comment type="similarity">
    <text evidence="1">Belongs to the oxoprolinase family.</text>
</comment>
<dbReference type="InterPro" id="IPR045079">
    <property type="entry name" value="Oxoprolinase-like"/>
</dbReference>
<dbReference type="PANTHER" id="PTHR11365:SF2">
    <property type="entry name" value="5-OXOPROLINASE"/>
    <property type="match status" value="1"/>
</dbReference>
<dbReference type="PANTHER" id="PTHR11365">
    <property type="entry name" value="5-OXOPROLINASE RELATED"/>
    <property type="match status" value="1"/>
</dbReference>
<dbReference type="GO" id="GO:0006749">
    <property type="term" value="P:glutathione metabolic process"/>
    <property type="evidence" value="ECO:0007669"/>
    <property type="project" value="TreeGrafter"/>
</dbReference>
<dbReference type="GO" id="GO:0017168">
    <property type="term" value="F:5-oxoprolinase (ATP-hydrolyzing) activity"/>
    <property type="evidence" value="ECO:0007669"/>
    <property type="project" value="TreeGrafter"/>
</dbReference>
<evidence type="ECO:0000313" key="7">
    <source>
        <dbReference type="EMBL" id="MBC8209164.1"/>
    </source>
</evidence>
<dbReference type="Proteomes" id="UP000599024">
    <property type="component" value="Unassembled WGS sequence"/>
</dbReference>
<evidence type="ECO:0000256" key="1">
    <source>
        <dbReference type="ARBA" id="ARBA00010403"/>
    </source>
</evidence>
<dbReference type="Pfam" id="PF02538">
    <property type="entry name" value="Hydantoinase_B"/>
    <property type="match status" value="1"/>
</dbReference>
<dbReference type="Pfam" id="PF01968">
    <property type="entry name" value="Hydantoinase_A"/>
    <property type="match status" value="1"/>
</dbReference>
<dbReference type="EMBL" id="JACNLK010000079">
    <property type="protein sequence ID" value="MBC8209164.1"/>
    <property type="molecule type" value="Genomic_DNA"/>
</dbReference>
<dbReference type="InterPro" id="IPR008040">
    <property type="entry name" value="Hydant_A_N"/>
</dbReference>
<evidence type="ECO:0000259" key="5">
    <source>
        <dbReference type="Pfam" id="PF05378"/>
    </source>
</evidence>
<feature type="region of interest" description="Disordered" evidence="2">
    <location>
        <begin position="1249"/>
        <end position="1275"/>
    </location>
</feature>
<feature type="region of interest" description="Disordered" evidence="2">
    <location>
        <begin position="633"/>
        <end position="660"/>
    </location>
</feature>
<feature type="compositionally biased region" description="Polar residues" evidence="2">
    <location>
        <begin position="1259"/>
        <end position="1268"/>
    </location>
</feature>
<dbReference type="Pfam" id="PF05378">
    <property type="entry name" value="Hydant_A_N"/>
    <property type="match status" value="1"/>
</dbReference>
<protein>
    <submittedName>
        <fullName evidence="7">Hydantoinase B/oxoprolinase family protein</fullName>
    </submittedName>
</protein>
<evidence type="ECO:0000259" key="3">
    <source>
        <dbReference type="Pfam" id="PF01968"/>
    </source>
</evidence>
<evidence type="ECO:0000313" key="8">
    <source>
        <dbReference type="Proteomes" id="UP000599024"/>
    </source>
</evidence>
<evidence type="ECO:0000259" key="4">
    <source>
        <dbReference type="Pfam" id="PF02538"/>
    </source>
</evidence>
<dbReference type="InterPro" id="IPR002821">
    <property type="entry name" value="Hydantoinase_A"/>
</dbReference>